<keyword evidence="2" id="KW-0808">Transferase</keyword>
<dbReference type="OrthoDB" id="9797829at2"/>
<evidence type="ECO:0000313" key="3">
    <source>
        <dbReference type="Proteomes" id="UP000286268"/>
    </source>
</evidence>
<organism evidence="2 3">
    <name type="scientific">Clostridium manihotivorum</name>
    <dbReference type="NCBI Taxonomy" id="2320868"/>
    <lineage>
        <taxon>Bacteria</taxon>
        <taxon>Bacillati</taxon>
        <taxon>Bacillota</taxon>
        <taxon>Clostridia</taxon>
        <taxon>Eubacteriales</taxon>
        <taxon>Clostridiaceae</taxon>
        <taxon>Clostridium</taxon>
    </lineage>
</organism>
<proteinExistence type="predicted"/>
<dbReference type="SUPFAM" id="SSF53756">
    <property type="entry name" value="UDP-Glycosyltransferase/glycogen phosphorylase"/>
    <property type="match status" value="1"/>
</dbReference>
<dbReference type="PANTHER" id="PTHR12526">
    <property type="entry name" value="GLYCOSYLTRANSFERASE"/>
    <property type="match status" value="1"/>
</dbReference>
<accession>A0A3R5TJ47</accession>
<name>A0A3R5TJ47_9CLOT</name>
<dbReference type="Pfam" id="PF00534">
    <property type="entry name" value="Glycos_transf_1"/>
    <property type="match status" value="1"/>
</dbReference>
<keyword evidence="3" id="KW-1185">Reference proteome</keyword>
<dbReference type="Gene3D" id="3.40.50.2000">
    <property type="entry name" value="Glycogen Phosphorylase B"/>
    <property type="match status" value="1"/>
</dbReference>
<evidence type="ECO:0000259" key="1">
    <source>
        <dbReference type="Pfam" id="PF00534"/>
    </source>
</evidence>
<dbReference type="RefSeq" id="WP_128215422.1">
    <property type="nucleotide sequence ID" value="NZ_CP025746.1"/>
</dbReference>
<protein>
    <submittedName>
        <fullName evidence="2">Glycosyl transferase family 1</fullName>
    </submittedName>
</protein>
<gene>
    <name evidence="2" type="ORF">C1I91_25450</name>
</gene>
<dbReference type="AlphaFoldDB" id="A0A3R5TJ47"/>
<sequence>MANNILILNSYFLPGFKGGGPVKSINNIVKNLYKEFNFYILTSDRDLNDEQRYAGIEINKWIDKDVYKICYIDVKHISFSEYKNIMNSVDFSYIYMNGFFSPTFTIKPMILRKLGFTKCKNVIVCPRGDFSPGHLKIKALKKYGYILFAKLTSLYNGVIWHSTSELETKHILNLYKNAKIRVASNLPHEKPLSDKLIEKEKKKDELKLVFISRLVPKKNLAFALQCLQYINTGKIDFHIYGPKESLEYWKQCEELIKSIKGNIKVSYKGELNQSEVVDTLALYHGFLFPTLGENYGHVIVEAMLAGCVPIISDETPWRELRDKEVGWDISLSHREEFIEAIVTLLSMDKKEFNKYSNNAYRYILSKSNYKEILEQTKNLFK</sequence>
<dbReference type="Proteomes" id="UP000286268">
    <property type="component" value="Chromosome"/>
</dbReference>
<dbReference type="EMBL" id="CP025746">
    <property type="protein sequence ID" value="QAA34710.1"/>
    <property type="molecule type" value="Genomic_DNA"/>
</dbReference>
<feature type="domain" description="Glycosyl transferase family 1" evidence="1">
    <location>
        <begin position="198"/>
        <end position="361"/>
    </location>
</feature>
<reference evidence="2 3" key="1">
    <citation type="submission" date="2018-01" db="EMBL/GenBank/DDBJ databases">
        <title>Genome Sequencing and Assembly of Anaerobacter polyendosporus strain CT4.</title>
        <authorList>
            <person name="Tachaapaikoon C."/>
            <person name="Sutheeworapong S."/>
            <person name="Jenjaroenpun P."/>
            <person name="Wongsurawat T."/>
            <person name="Nookeaw I."/>
            <person name="Cheawchanlertfa P."/>
            <person name="Kosugi A."/>
            <person name="Cheevadhanarak S."/>
            <person name="Ratanakhanokchai K."/>
        </authorList>
    </citation>
    <scope>NUCLEOTIDE SEQUENCE [LARGE SCALE GENOMIC DNA]</scope>
    <source>
        <strain evidence="2 3">CT4</strain>
    </source>
</reference>
<dbReference type="InterPro" id="IPR001296">
    <property type="entry name" value="Glyco_trans_1"/>
</dbReference>
<dbReference type="KEGG" id="cmah:C1I91_25450"/>
<evidence type="ECO:0000313" key="2">
    <source>
        <dbReference type="EMBL" id="QAA34710.1"/>
    </source>
</evidence>
<dbReference type="GO" id="GO:0016757">
    <property type="term" value="F:glycosyltransferase activity"/>
    <property type="evidence" value="ECO:0007669"/>
    <property type="project" value="InterPro"/>
</dbReference>